<evidence type="ECO:0000313" key="2">
    <source>
        <dbReference type="Proteomes" id="UP001469553"/>
    </source>
</evidence>
<name>A0ABV0YLZ9_9TELE</name>
<evidence type="ECO:0000313" key="1">
    <source>
        <dbReference type="EMBL" id="MEQ2294739.1"/>
    </source>
</evidence>
<sequence length="100" mass="11447">MKSASYPLWGMVEDLSCCGPVFLPKDLHGNLVTEHGLIKSLKSWEILNENLVASDRNPKIGHDSIFHQDNDVKHVAKSTGLGLYEYQRYYIYTSFIKVFQ</sequence>
<protein>
    <submittedName>
        <fullName evidence="1">Uncharacterized protein</fullName>
    </submittedName>
</protein>
<gene>
    <name evidence="1" type="ORF">AMECASPLE_006985</name>
</gene>
<comment type="caution">
    <text evidence="1">The sequence shown here is derived from an EMBL/GenBank/DDBJ whole genome shotgun (WGS) entry which is preliminary data.</text>
</comment>
<keyword evidence="2" id="KW-1185">Reference proteome</keyword>
<dbReference type="Proteomes" id="UP001469553">
    <property type="component" value="Unassembled WGS sequence"/>
</dbReference>
<organism evidence="1 2">
    <name type="scientific">Ameca splendens</name>
    <dbReference type="NCBI Taxonomy" id="208324"/>
    <lineage>
        <taxon>Eukaryota</taxon>
        <taxon>Metazoa</taxon>
        <taxon>Chordata</taxon>
        <taxon>Craniata</taxon>
        <taxon>Vertebrata</taxon>
        <taxon>Euteleostomi</taxon>
        <taxon>Actinopterygii</taxon>
        <taxon>Neopterygii</taxon>
        <taxon>Teleostei</taxon>
        <taxon>Neoteleostei</taxon>
        <taxon>Acanthomorphata</taxon>
        <taxon>Ovalentaria</taxon>
        <taxon>Atherinomorphae</taxon>
        <taxon>Cyprinodontiformes</taxon>
        <taxon>Goodeidae</taxon>
        <taxon>Ameca</taxon>
    </lineage>
</organism>
<accession>A0ABV0YLZ9</accession>
<proteinExistence type="predicted"/>
<reference evidence="1 2" key="1">
    <citation type="submission" date="2021-06" db="EMBL/GenBank/DDBJ databases">
        <authorList>
            <person name="Palmer J.M."/>
        </authorList>
    </citation>
    <scope>NUCLEOTIDE SEQUENCE [LARGE SCALE GENOMIC DNA]</scope>
    <source>
        <strain evidence="1 2">AS_MEX2019</strain>
        <tissue evidence="1">Muscle</tissue>
    </source>
</reference>
<dbReference type="EMBL" id="JAHRIP010037968">
    <property type="protein sequence ID" value="MEQ2294739.1"/>
    <property type="molecule type" value="Genomic_DNA"/>
</dbReference>